<dbReference type="Proteomes" id="UP000029914">
    <property type="component" value="Chromosome"/>
</dbReference>
<evidence type="ECO:0000259" key="1">
    <source>
        <dbReference type="Pfam" id="PF18726"/>
    </source>
</evidence>
<dbReference type="STRING" id="558173.CDOO_09480"/>
<dbReference type="KEGG" id="cdo:CDOO_09480"/>
<dbReference type="RefSeq" id="WP_018020859.1">
    <property type="nucleotide sequence ID" value="NZ_AQUX01000001.1"/>
</dbReference>
<accession>A0A097IH59</accession>
<reference evidence="2 3" key="1">
    <citation type="submission" date="2013-09" db="EMBL/GenBank/DDBJ databases">
        <title>Complete genome sequence of Corynebacterium doosanense CAU 212(T) (=DSM 45436(T)), isolated from activated sludge.</title>
        <authorList>
            <person name="Schaffert L."/>
            <person name="Albersmeier A."/>
            <person name="Kalinowski J."/>
            <person name="Ruckert C."/>
        </authorList>
    </citation>
    <scope>NUCLEOTIDE SEQUENCE [LARGE SCALE GENOMIC DNA]</scope>
    <source>
        <strain evidence="2 3">CAU 212</strain>
    </source>
</reference>
<proteinExistence type="predicted"/>
<dbReference type="InterPro" id="IPR040891">
    <property type="entry name" value="HEPN_SAV_6107"/>
</dbReference>
<dbReference type="Pfam" id="PF18726">
    <property type="entry name" value="HEPN_SAV_6107"/>
    <property type="match status" value="1"/>
</dbReference>
<sequence length="141" mass="15439">MGNVISATTRFGRSEGARDRFLTSAHDLIEHAQGYIEAEDWALAMESAYQAALRTAGARIASSPVIARRKRLPTSAWERLVLVDERGAEWSRELSRYSGLRSRVANGIVPRPDPAVVLALFSAARQFLAEVDAEAGWLSVA</sequence>
<feature type="domain" description="SAV-6107-like HEPN" evidence="1">
    <location>
        <begin position="45"/>
        <end position="131"/>
    </location>
</feature>
<evidence type="ECO:0000313" key="2">
    <source>
        <dbReference type="EMBL" id="AIT61471.1"/>
    </source>
</evidence>
<gene>
    <name evidence="2" type="ORF">CDOO_09480</name>
</gene>
<protein>
    <recommendedName>
        <fullName evidence="1">SAV-6107-like HEPN domain-containing protein</fullName>
    </recommendedName>
</protein>
<dbReference type="HOGENOM" id="CLU_125870_1_0_11"/>
<dbReference type="OrthoDB" id="4421226at2"/>
<dbReference type="AlphaFoldDB" id="A0A097IH59"/>
<evidence type="ECO:0000313" key="3">
    <source>
        <dbReference type="Proteomes" id="UP000029914"/>
    </source>
</evidence>
<name>A0A097IH59_9CORY</name>
<keyword evidence="3" id="KW-1185">Reference proteome</keyword>
<dbReference type="EMBL" id="CP006764">
    <property type="protein sequence ID" value="AIT61471.1"/>
    <property type="molecule type" value="Genomic_DNA"/>
</dbReference>
<organism evidence="2 3">
    <name type="scientific">Corynebacterium doosanense CAU 212 = DSM 45436</name>
    <dbReference type="NCBI Taxonomy" id="558173"/>
    <lineage>
        <taxon>Bacteria</taxon>
        <taxon>Bacillati</taxon>
        <taxon>Actinomycetota</taxon>
        <taxon>Actinomycetes</taxon>
        <taxon>Mycobacteriales</taxon>
        <taxon>Corynebacteriaceae</taxon>
        <taxon>Corynebacterium</taxon>
    </lineage>
</organism>
<dbReference type="eggNOG" id="ENOG502ZVNZ">
    <property type="taxonomic scope" value="Bacteria"/>
</dbReference>